<dbReference type="InterPro" id="IPR045851">
    <property type="entry name" value="AMP-bd_C_sf"/>
</dbReference>
<evidence type="ECO:0000259" key="3">
    <source>
        <dbReference type="Pfam" id="PF00501"/>
    </source>
</evidence>
<dbReference type="GO" id="GO:0016405">
    <property type="term" value="F:CoA-ligase activity"/>
    <property type="evidence" value="ECO:0007669"/>
    <property type="project" value="TreeGrafter"/>
</dbReference>
<reference evidence="5 6" key="1">
    <citation type="journal article" date="2015" name="Fungal Genet. Biol.">
        <title>Evolution of novel wood decay mechanisms in Agaricales revealed by the genome sequences of Fistulina hepatica and Cylindrobasidium torrendii.</title>
        <authorList>
            <person name="Floudas D."/>
            <person name="Held B.W."/>
            <person name="Riley R."/>
            <person name="Nagy L.G."/>
            <person name="Koehler G."/>
            <person name="Ransdell A.S."/>
            <person name="Younus H."/>
            <person name="Chow J."/>
            <person name="Chiniquy J."/>
            <person name="Lipzen A."/>
            <person name="Tritt A."/>
            <person name="Sun H."/>
            <person name="Haridas S."/>
            <person name="LaButti K."/>
            <person name="Ohm R.A."/>
            <person name="Kues U."/>
            <person name="Blanchette R.A."/>
            <person name="Grigoriev I.V."/>
            <person name="Minto R.E."/>
            <person name="Hibbett D.S."/>
        </authorList>
    </citation>
    <scope>NUCLEOTIDE SEQUENCE [LARGE SCALE GENOMIC DNA]</scope>
    <source>
        <strain evidence="5 6">FP15055 ss-10</strain>
    </source>
</reference>
<gene>
    <name evidence="5" type="ORF">CYLTODRAFT_340767</name>
</gene>
<evidence type="ECO:0000313" key="6">
    <source>
        <dbReference type="Proteomes" id="UP000054007"/>
    </source>
</evidence>
<dbReference type="SUPFAM" id="SSF56801">
    <property type="entry name" value="Acetyl-CoA synthetase-like"/>
    <property type="match status" value="1"/>
</dbReference>
<keyword evidence="2" id="KW-0436">Ligase</keyword>
<comment type="similarity">
    <text evidence="1">Belongs to the ATP-dependent AMP-binding enzyme family.</text>
</comment>
<accession>A0A0D7BV94</accession>
<dbReference type="OrthoDB" id="1898221at2759"/>
<dbReference type="PANTHER" id="PTHR24096">
    <property type="entry name" value="LONG-CHAIN-FATTY-ACID--COA LIGASE"/>
    <property type="match status" value="1"/>
</dbReference>
<feature type="domain" description="AMP-binding enzyme C-terminal" evidence="4">
    <location>
        <begin position="463"/>
        <end position="548"/>
    </location>
</feature>
<dbReference type="STRING" id="1314674.A0A0D7BV94"/>
<dbReference type="Pfam" id="PF00501">
    <property type="entry name" value="AMP-binding"/>
    <property type="match status" value="1"/>
</dbReference>
<dbReference type="Gene3D" id="3.30.300.30">
    <property type="match status" value="1"/>
</dbReference>
<name>A0A0D7BV94_9AGAR</name>
<organism evidence="5 6">
    <name type="scientific">Cylindrobasidium torrendii FP15055 ss-10</name>
    <dbReference type="NCBI Taxonomy" id="1314674"/>
    <lineage>
        <taxon>Eukaryota</taxon>
        <taxon>Fungi</taxon>
        <taxon>Dikarya</taxon>
        <taxon>Basidiomycota</taxon>
        <taxon>Agaricomycotina</taxon>
        <taxon>Agaricomycetes</taxon>
        <taxon>Agaricomycetidae</taxon>
        <taxon>Agaricales</taxon>
        <taxon>Marasmiineae</taxon>
        <taxon>Physalacriaceae</taxon>
        <taxon>Cylindrobasidium</taxon>
    </lineage>
</organism>
<dbReference type="Proteomes" id="UP000054007">
    <property type="component" value="Unassembled WGS sequence"/>
</dbReference>
<dbReference type="GO" id="GO:0019748">
    <property type="term" value="P:secondary metabolic process"/>
    <property type="evidence" value="ECO:0007669"/>
    <property type="project" value="TreeGrafter"/>
</dbReference>
<proteinExistence type="inferred from homology"/>
<keyword evidence="6" id="KW-1185">Reference proteome</keyword>
<dbReference type="InterPro" id="IPR042099">
    <property type="entry name" value="ANL_N_sf"/>
</dbReference>
<evidence type="ECO:0000313" key="5">
    <source>
        <dbReference type="EMBL" id="KIY74104.1"/>
    </source>
</evidence>
<dbReference type="PANTHER" id="PTHR24096:SF149">
    <property type="entry name" value="AMP-BINDING DOMAIN-CONTAINING PROTEIN-RELATED"/>
    <property type="match status" value="1"/>
</dbReference>
<evidence type="ECO:0000256" key="2">
    <source>
        <dbReference type="ARBA" id="ARBA00022598"/>
    </source>
</evidence>
<dbReference type="InterPro" id="IPR000873">
    <property type="entry name" value="AMP-dep_synth/lig_dom"/>
</dbReference>
<dbReference type="EMBL" id="KN880432">
    <property type="protein sequence ID" value="KIY74104.1"/>
    <property type="molecule type" value="Genomic_DNA"/>
</dbReference>
<dbReference type="Pfam" id="PF13193">
    <property type="entry name" value="AMP-binding_C"/>
    <property type="match status" value="1"/>
</dbReference>
<dbReference type="InterPro" id="IPR020845">
    <property type="entry name" value="AMP-binding_CS"/>
</dbReference>
<dbReference type="InterPro" id="IPR025110">
    <property type="entry name" value="AMP-bd_C"/>
</dbReference>
<dbReference type="Gene3D" id="3.40.50.12780">
    <property type="entry name" value="N-terminal domain of ligase-like"/>
    <property type="match status" value="1"/>
</dbReference>
<evidence type="ECO:0000256" key="1">
    <source>
        <dbReference type="ARBA" id="ARBA00006432"/>
    </source>
</evidence>
<sequence>MPSIFSPWPQPPPPLDGNAHLAAFYRPEHQKALWKDGDFTLYVDLQNGQRLSYKGFLEAVANTRRSLSSSGFLQGDIIGLMSDNCLEFPILFHACLSLGVPVALIPPYLTPRELAHCLGTVMITKVFVDTQSRQHDWPNYIDLYTITATDGYTSLSEVMSRPASSNASNEVVHTKKDDIAYLMFSSGTSGLPKAIKVSHGNISYSIEQMLITARAAARVNPPRKVSTPEGIPLVLAFLPMCHTYALHTYCIRAGLTPKTFVIQRKWDLSDALRAIPKYGITDVNFVPSLAAQLVTHPDQNAVREALQSVRVSAAGGAYFPIDLKRRLQRLMPQAYLAEGYGLSEATITAINQPPPGTLGGYKSIPGSCGVLFPGLHARLIDDAGNDVPQGTIGELLLSGPNIVQGYYGDSEEVQRANSSTFHVDGGWMRTGDRFSIDAAGNFFFADRVKDTLKVSGLQVSPLEIENVLLAHPEGLAVEAAVAGVRGGRTEDERVPRAWVVLSERGHALGHDTVVAELVGWCQSQLSKYKWLRGGLEIVTHVPKNPTGKTLRRELVAKYEARNLAAHAKL</sequence>
<feature type="domain" description="AMP-dependent synthetase/ligase" evidence="3">
    <location>
        <begin position="37"/>
        <end position="407"/>
    </location>
</feature>
<protein>
    <submittedName>
        <fullName evidence="5">Acetyl-CoA synthetase-like protein</fullName>
    </submittedName>
</protein>
<dbReference type="PROSITE" id="PS00455">
    <property type="entry name" value="AMP_BINDING"/>
    <property type="match status" value="1"/>
</dbReference>
<dbReference type="AlphaFoldDB" id="A0A0D7BV94"/>
<evidence type="ECO:0000259" key="4">
    <source>
        <dbReference type="Pfam" id="PF13193"/>
    </source>
</evidence>